<protein>
    <submittedName>
        <fullName evidence="2">Uncharacterized protein</fullName>
    </submittedName>
</protein>
<evidence type="ECO:0000313" key="3">
    <source>
        <dbReference type="Proteomes" id="UP000001072"/>
    </source>
</evidence>
<feature type="region of interest" description="Disordered" evidence="1">
    <location>
        <begin position="204"/>
        <end position="227"/>
    </location>
</feature>
<dbReference type="VEuPathDB" id="FungiDB:MELLADRAFT_89336"/>
<evidence type="ECO:0000313" key="2">
    <source>
        <dbReference type="EMBL" id="EGG12092.1"/>
    </source>
</evidence>
<keyword evidence="3" id="KW-1185">Reference proteome</keyword>
<dbReference type="Proteomes" id="UP000001072">
    <property type="component" value="Unassembled WGS sequence"/>
</dbReference>
<dbReference type="RefSeq" id="XP_007404467.1">
    <property type="nucleotide sequence ID" value="XM_007404405.1"/>
</dbReference>
<dbReference type="KEGG" id="mlr:MELLADRAFT_89336"/>
<reference evidence="3" key="1">
    <citation type="journal article" date="2011" name="Proc. Natl. Acad. Sci. U.S.A.">
        <title>Obligate biotrophy features unraveled by the genomic analysis of rust fungi.</title>
        <authorList>
            <person name="Duplessis S."/>
            <person name="Cuomo C.A."/>
            <person name="Lin Y.-C."/>
            <person name="Aerts A."/>
            <person name="Tisserant E."/>
            <person name="Veneault-Fourrey C."/>
            <person name="Joly D.L."/>
            <person name="Hacquard S."/>
            <person name="Amselem J."/>
            <person name="Cantarel B.L."/>
            <person name="Chiu R."/>
            <person name="Coutinho P.M."/>
            <person name="Feau N."/>
            <person name="Field M."/>
            <person name="Frey P."/>
            <person name="Gelhaye E."/>
            <person name="Goldberg J."/>
            <person name="Grabherr M.G."/>
            <person name="Kodira C.D."/>
            <person name="Kohler A."/>
            <person name="Kuees U."/>
            <person name="Lindquist E.A."/>
            <person name="Lucas S.M."/>
            <person name="Mago R."/>
            <person name="Mauceli E."/>
            <person name="Morin E."/>
            <person name="Murat C."/>
            <person name="Pangilinan J.L."/>
            <person name="Park R."/>
            <person name="Pearson M."/>
            <person name="Quesneville H."/>
            <person name="Rouhier N."/>
            <person name="Sakthikumar S."/>
            <person name="Salamov A.A."/>
            <person name="Schmutz J."/>
            <person name="Selles B."/>
            <person name="Shapiro H."/>
            <person name="Tanguay P."/>
            <person name="Tuskan G.A."/>
            <person name="Henrissat B."/>
            <person name="Van de Peer Y."/>
            <person name="Rouze P."/>
            <person name="Ellis J.G."/>
            <person name="Dodds P.N."/>
            <person name="Schein J.E."/>
            <person name="Zhong S."/>
            <person name="Hamelin R.C."/>
            <person name="Grigoriev I.V."/>
            <person name="Szabo L.J."/>
            <person name="Martin F."/>
        </authorList>
    </citation>
    <scope>NUCLEOTIDE SEQUENCE [LARGE SCALE GENOMIC DNA]</scope>
    <source>
        <strain evidence="3">98AG31 / pathotype 3-4-7</strain>
    </source>
</reference>
<feature type="region of interest" description="Disordered" evidence="1">
    <location>
        <begin position="24"/>
        <end position="44"/>
    </location>
</feature>
<dbReference type="EMBL" id="GL883091">
    <property type="protein sequence ID" value="EGG12092.1"/>
    <property type="molecule type" value="Genomic_DNA"/>
</dbReference>
<dbReference type="InParanoid" id="F4R5S7"/>
<organism evidence="3">
    <name type="scientific">Melampsora larici-populina (strain 98AG31 / pathotype 3-4-7)</name>
    <name type="common">Poplar leaf rust fungus</name>
    <dbReference type="NCBI Taxonomy" id="747676"/>
    <lineage>
        <taxon>Eukaryota</taxon>
        <taxon>Fungi</taxon>
        <taxon>Dikarya</taxon>
        <taxon>Basidiomycota</taxon>
        <taxon>Pucciniomycotina</taxon>
        <taxon>Pucciniomycetes</taxon>
        <taxon>Pucciniales</taxon>
        <taxon>Melampsoraceae</taxon>
        <taxon>Melampsora</taxon>
    </lineage>
</organism>
<name>F4R5S7_MELLP</name>
<dbReference type="HOGENOM" id="CLU_719758_0_0_1"/>
<gene>
    <name evidence="2" type="ORF">MELLADRAFT_89336</name>
</gene>
<proteinExistence type="predicted"/>
<feature type="compositionally biased region" description="Pro residues" evidence="1">
    <location>
        <begin position="215"/>
        <end position="227"/>
    </location>
</feature>
<sequence>MPKKSNTSRAQKKRWKAHRIAQSMTKLTAIPPTSSGNPSESPFSLDLTQNGAEIDLIIESQSSSVFDSSTLTMDSDFDSSQTLTTSSVCDSSSQTLISSFLDPSSQTLMSSVLDPSSQTLMSSVYDSSSQTVMSSVFDSSQTLINSVFDSSQTLINSVLDSSQTVTLNSVLDSSPTLTLNSVLGSSQTLTINSVLDSSQTLTNDKLQSENDRSLPTPPPSFSNHPPEPYWLPIDINYETEEDDLDPLEMHLYAQNEVADSSDEEQLNQELVKHIFYPVFTQKSPPESTLSLGKRKTKTGVLLKGYKKPRFQPGSAKGKPALESKHPLSQFTFGLHVLPMYRFFITLNSDRKGCIYLITPWVIVVYNHLRLVIFFHHPCPYLASW</sequence>
<dbReference type="GeneID" id="18935152"/>
<evidence type="ECO:0000256" key="1">
    <source>
        <dbReference type="SAM" id="MobiDB-lite"/>
    </source>
</evidence>
<dbReference type="AlphaFoldDB" id="F4R5S7"/>
<accession>F4R5S7</accession>